<gene>
    <name evidence="3" type="ORF">FRY97_01975</name>
</gene>
<dbReference type="InterPro" id="IPR026444">
    <property type="entry name" value="Secre_tail"/>
</dbReference>
<dbReference type="EMBL" id="VOOR01000003">
    <property type="protein sequence ID" value="TXB68856.1"/>
    <property type="molecule type" value="Genomic_DNA"/>
</dbReference>
<dbReference type="Gene3D" id="2.60.40.10">
    <property type="entry name" value="Immunoglobulins"/>
    <property type="match status" value="1"/>
</dbReference>
<dbReference type="InterPro" id="IPR013783">
    <property type="entry name" value="Ig-like_fold"/>
</dbReference>
<dbReference type="InterPro" id="IPR017853">
    <property type="entry name" value="GH"/>
</dbReference>
<name>A0A5C6S3K1_9BACT</name>
<feature type="chain" id="PRO_5023146548" evidence="1">
    <location>
        <begin position="22"/>
        <end position="619"/>
    </location>
</feature>
<dbReference type="SUPFAM" id="SSF51445">
    <property type="entry name" value="(Trans)glycosidases"/>
    <property type="match status" value="1"/>
</dbReference>
<accession>A0A5C6S3K1</accession>
<keyword evidence="4" id="KW-1185">Reference proteome</keyword>
<dbReference type="RefSeq" id="WP_147165743.1">
    <property type="nucleotide sequence ID" value="NZ_VOOR01000003.1"/>
</dbReference>
<feature type="signal peptide" evidence="1">
    <location>
        <begin position="1"/>
        <end position="21"/>
    </location>
</feature>
<evidence type="ECO:0000256" key="1">
    <source>
        <dbReference type="SAM" id="SignalP"/>
    </source>
</evidence>
<keyword evidence="1" id="KW-0732">Signal</keyword>
<sequence>MKTPRLLLLLLALAAHTGLQAQDFLLQGCYWNCPEDEPGSLPDSATLSFWLDKMANQAPELTHAGFTAIWLPNLAPSSPPEVKSFLRSLEQQGLLPVAQAKPPSDSLSRLASYLTAFRDSLGVTDFTFGAARPSPSAFASLARELERQALTPGLLIVEAGQPSGSRNLPKWLISTLAELRDSASTVSPRVYDYELREALRRASADSTFDARLVFERSLRDAHALSGYHVVTLANHPIYKNQNGKMGDADDLMQDPLLAYAYLLTNNQIGLPSIYYGDYYGADAELAEFLDKPALQQHINQLISIHQQYIFNATSVEYLNARASGRRSAYLQGDSTRALVFQLDGAATPAGKSKYPKGSKDVVVAINFGADTLDLWQHINAAHAQPGDFFEDVTGLALAPRLTIEPADSANGTYERVHIQVPPKSYGIWVQGRTPKVVPSRVKLTTEPYTNRVELTWEVAYERKVLGYEVERSINGGPYQKIKSLAPIGKGKEAASYLFLDQDVFPEEELRYRVKLLDTEGGVEMSPPCTTRLLRPVLQFELLQPPGQHICAVRVKSNYKGKTRIGVFDVRGRPVFEQDQNLNRGENTTQINLQQLPSGVYYVKFLEEGKALWSTKVVKL</sequence>
<dbReference type="Gene3D" id="3.20.20.80">
    <property type="entry name" value="Glycosidases"/>
    <property type="match status" value="1"/>
</dbReference>
<dbReference type="AlphaFoldDB" id="A0A5C6S3K1"/>
<feature type="domain" description="Secretion system C-terminal sorting" evidence="2">
    <location>
        <begin position="552"/>
        <end position="616"/>
    </location>
</feature>
<comment type="caution">
    <text evidence="3">The sequence shown here is derived from an EMBL/GenBank/DDBJ whole genome shotgun (WGS) entry which is preliminary data.</text>
</comment>
<evidence type="ECO:0000313" key="4">
    <source>
        <dbReference type="Proteomes" id="UP000321580"/>
    </source>
</evidence>
<organism evidence="3 4">
    <name type="scientific">Phaeodactylibacter luteus</name>
    <dbReference type="NCBI Taxonomy" id="1564516"/>
    <lineage>
        <taxon>Bacteria</taxon>
        <taxon>Pseudomonadati</taxon>
        <taxon>Bacteroidota</taxon>
        <taxon>Saprospiria</taxon>
        <taxon>Saprospirales</taxon>
        <taxon>Haliscomenobacteraceae</taxon>
        <taxon>Phaeodactylibacter</taxon>
    </lineage>
</organism>
<proteinExistence type="predicted"/>
<dbReference type="Pfam" id="PF18962">
    <property type="entry name" value="Por_Secre_tail"/>
    <property type="match status" value="1"/>
</dbReference>
<reference evidence="3 4" key="1">
    <citation type="submission" date="2019-08" db="EMBL/GenBank/DDBJ databases">
        <title>Genome of Phaeodactylibacter luteus.</title>
        <authorList>
            <person name="Bowman J.P."/>
        </authorList>
    </citation>
    <scope>NUCLEOTIDE SEQUENCE [LARGE SCALE GENOMIC DNA]</scope>
    <source>
        <strain evidence="3 4">KCTC 42180</strain>
    </source>
</reference>
<protein>
    <submittedName>
        <fullName evidence="3">T9SS type A sorting domain-containing protein</fullName>
    </submittedName>
</protein>
<evidence type="ECO:0000259" key="2">
    <source>
        <dbReference type="Pfam" id="PF18962"/>
    </source>
</evidence>
<dbReference type="Proteomes" id="UP000321580">
    <property type="component" value="Unassembled WGS sequence"/>
</dbReference>
<dbReference type="NCBIfam" id="TIGR04183">
    <property type="entry name" value="Por_Secre_tail"/>
    <property type="match status" value="1"/>
</dbReference>
<evidence type="ECO:0000313" key="3">
    <source>
        <dbReference type="EMBL" id="TXB68856.1"/>
    </source>
</evidence>
<dbReference type="OrthoDB" id="9806009at2"/>